<organism evidence="1 2">
    <name type="scientific">Pseudomonas vranovensis</name>
    <dbReference type="NCBI Taxonomy" id="321661"/>
    <lineage>
        <taxon>Bacteria</taxon>
        <taxon>Pseudomonadati</taxon>
        <taxon>Pseudomonadota</taxon>
        <taxon>Gammaproteobacteria</taxon>
        <taxon>Pseudomonadales</taxon>
        <taxon>Pseudomonadaceae</taxon>
        <taxon>Pseudomonas</taxon>
    </lineage>
</organism>
<proteinExistence type="predicted"/>
<name>A0A423CZ54_9PSED</name>
<dbReference type="AlphaFoldDB" id="A0A423CZ54"/>
<dbReference type="RefSeq" id="WP_123567459.1">
    <property type="nucleotide sequence ID" value="NZ_MOAM01000035.1"/>
</dbReference>
<evidence type="ECO:0000313" key="1">
    <source>
        <dbReference type="EMBL" id="ROL64596.1"/>
    </source>
</evidence>
<comment type="caution">
    <text evidence="1">The sequence shown here is derived from an EMBL/GenBank/DDBJ whole genome shotgun (WGS) entry which is preliminary data.</text>
</comment>
<gene>
    <name evidence="1" type="ORF">BHU25_22205</name>
</gene>
<keyword evidence="2" id="KW-1185">Reference proteome</keyword>
<protein>
    <submittedName>
        <fullName evidence="1">Uncharacterized protein</fullName>
    </submittedName>
</protein>
<accession>A0A423CZ54</accession>
<dbReference type="EMBL" id="MOAM01000035">
    <property type="protein sequence ID" value="ROL64596.1"/>
    <property type="molecule type" value="Genomic_DNA"/>
</dbReference>
<dbReference type="Proteomes" id="UP000285286">
    <property type="component" value="Unassembled WGS sequence"/>
</dbReference>
<evidence type="ECO:0000313" key="2">
    <source>
        <dbReference type="Proteomes" id="UP000285286"/>
    </source>
</evidence>
<sequence>MSDQAIRIRQAAIDAVVNGSLENLEAALRRLKDEEPWRFLSITTQLINTEQQELHSSISFGVDGLSPFFHADGVVYGATYTDHNLCFFKKAHRAGAGLMASQVREVVEKVRGEYDQAVLRQVTELKVRHEELRRLLAGHSSVDSNLASLAHVELIKGQALLVAALAPQNK</sequence>
<reference evidence="1 2" key="1">
    <citation type="submission" date="2016-10" db="EMBL/GenBank/DDBJ databases">
        <title>Comparative genome analysis of multiple Pseudomonas spp. focuses on biocontrol and plant growth promoting traits.</title>
        <authorList>
            <person name="Tao X.-Y."/>
            <person name="Taylor C.G."/>
        </authorList>
    </citation>
    <scope>NUCLEOTIDE SEQUENCE [LARGE SCALE GENOMIC DNA]</scope>
    <source>
        <strain evidence="1 2">15D11</strain>
    </source>
</reference>